<dbReference type="CDD" id="cd00077">
    <property type="entry name" value="HDc"/>
    <property type="match status" value="1"/>
</dbReference>
<dbReference type="SMART" id="SM00471">
    <property type="entry name" value="HDc"/>
    <property type="match status" value="1"/>
</dbReference>
<dbReference type="Proteomes" id="UP001224359">
    <property type="component" value="Unassembled WGS sequence"/>
</dbReference>
<accession>A0ABT9VEU8</accession>
<comment type="caution">
    <text evidence="2">The sequence shown here is derived from an EMBL/GenBank/DDBJ whole genome shotgun (WGS) entry which is preliminary data.</text>
</comment>
<feature type="domain" description="HD" evidence="1">
    <location>
        <begin position="28"/>
        <end position="128"/>
    </location>
</feature>
<dbReference type="InterPro" id="IPR006674">
    <property type="entry name" value="HD_domain"/>
</dbReference>
<dbReference type="InterPro" id="IPR003607">
    <property type="entry name" value="HD/PDEase_dom"/>
</dbReference>
<dbReference type="SUPFAM" id="SSF109604">
    <property type="entry name" value="HD-domain/PDEase-like"/>
    <property type="match status" value="1"/>
</dbReference>
<evidence type="ECO:0000313" key="2">
    <source>
        <dbReference type="EMBL" id="MDQ0159330.1"/>
    </source>
</evidence>
<dbReference type="PANTHER" id="PTHR33594">
    <property type="entry name" value="SUPERFAMILY HYDROLASE, PUTATIVE (AFU_ORTHOLOGUE AFUA_1G03035)-RELATED"/>
    <property type="match status" value="1"/>
</dbReference>
<sequence>MNDRRQNIIQETEQFVQTKLETEGSGHDWWHIYRVVNNAKQIADTEAVDQWIVEMAALLHDVIDDKVTHDVESSRVELLTWLKDQHISYQQIDDIFAIIDTISFKHGYKTLPSREAEVVQDADRLDAIGAIGIARSFTYAGSKGHLIHQPDASPRANMTADEYRNETNTAINHFYEKLLTLKEKMNTAEGYRMAEKRHQFMETYLEQFYAEWDGKA</sequence>
<organism evidence="2 3">
    <name type="scientific">Alkalibacillus salilacus</name>
    <dbReference type="NCBI Taxonomy" id="284582"/>
    <lineage>
        <taxon>Bacteria</taxon>
        <taxon>Bacillati</taxon>
        <taxon>Bacillota</taxon>
        <taxon>Bacilli</taxon>
        <taxon>Bacillales</taxon>
        <taxon>Bacillaceae</taxon>
        <taxon>Alkalibacillus</taxon>
    </lineage>
</organism>
<name>A0ABT9VEU8_9BACI</name>
<proteinExistence type="predicted"/>
<gene>
    <name evidence="2" type="ORF">J2S77_001294</name>
</gene>
<dbReference type="Gene3D" id="1.20.58.1910">
    <property type="match status" value="1"/>
</dbReference>
<dbReference type="Pfam" id="PF01966">
    <property type="entry name" value="HD"/>
    <property type="match status" value="1"/>
</dbReference>
<reference evidence="2 3" key="1">
    <citation type="submission" date="2023-07" db="EMBL/GenBank/DDBJ databases">
        <title>Genomic Encyclopedia of Type Strains, Phase IV (KMG-IV): sequencing the most valuable type-strain genomes for metagenomic binning, comparative biology and taxonomic classification.</title>
        <authorList>
            <person name="Goeker M."/>
        </authorList>
    </citation>
    <scope>NUCLEOTIDE SEQUENCE [LARGE SCALE GENOMIC DNA]</scope>
    <source>
        <strain evidence="2 3">DSM 16460</strain>
    </source>
</reference>
<evidence type="ECO:0000313" key="3">
    <source>
        <dbReference type="Proteomes" id="UP001224359"/>
    </source>
</evidence>
<dbReference type="RefSeq" id="WP_306975726.1">
    <property type="nucleotide sequence ID" value="NZ_JAUSTQ010000004.1"/>
</dbReference>
<protein>
    <recommendedName>
        <fullName evidence="1">HD domain-containing protein</fullName>
    </recommendedName>
</protein>
<dbReference type="EMBL" id="JAUSTQ010000004">
    <property type="protein sequence ID" value="MDQ0159330.1"/>
    <property type="molecule type" value="Genomic_DNA"/>
</dbReference>
<keyword evidence="3" id="KW-1185">Reference proteome</keyword>
<dbReference type="PROSITE" id="PS51831">
    <property type="entry name" value="HD"/>
    <property type="match status" value="1"/>
</dbReference>
<dbReference type="Gene3D" id="1.10.472.50">
    <property type="entry name" value="HD-domain/PDEase-like"/>
    <property type="match status" value="1"/>
</dbReference>
<evidence type="ECO:0000259" key="1">
    <source>
        <dbReference type="PROSITE" id="PS51831"/>
    </source>
</evidence>
<dbReference type="PANTHER" id="PTHR33594:SF1">
    <property type="entry name" value="HD_PDEASE DOMAIN-CONTAINING PROTEIN"/>
    <property type="match status" value="1"/>
</dbReference>